<dbReference type="PANTHER" id="PTHR35889">
    <property type="entry name" value="CYCLOINULO-OLIGOSACCHARIDE FRUCTANOTRANSFERASE-RELATED"/>
    <property type="match status" value="1"/>
</dbReference>
<feature type="domain" description="DUF1553" evidence="3">
    <location>
        <begin position="524"/>
        <end position="758"/>
    </location>
</feature>
<dbReference type="InterPro" id="IPR022655">
    <property type="entry name" value="DUF1553"/>
</dbReference>
<dbReference type="EMBL" id="PUIB01000006">
    <property type="protein sequence ID" value="PQO41180.1"/>
    <property type="molecule type" value="Genomic_DNA"/>
</dbReference>
<dbReference type="Pfam" id="PF07635">
    <property type="entry name" value="PSCyt1"/>
    <property type="match status" value="1"/>
</dbReference>
<feature type="domain" description="DUF1549" evidence="2">
    <location>
        <begin position="178"/>
        <end position="389"/>
    </location>
</feature>
<organism evidence="5 6">
    <name type="scientific">Blastopirellula marina</name>
    <dbReference type="NCBI Taxonomy" id="124"/>
    <lineage>
        <taxon>Bacteria</taxon>
        <taxon>Pseudomonadati</taxon>
        <taxon>Planctomycetota</taxon>
        <taxon>Planctomycetia</taxon>
        <taxon>Pirellulales</taxon>
        <taxon>Pirellulaceae</taxon>
        <taxon>Blastopirellula</taxon>
    </lineage>
</organism>
<evidence type="ECO:0000313" key="5">
    <source>
        <dbReference type="EMBL" id="PQO41180.1"/>
    </source>
</evidence>
<sequence length="797" mass="89607">MRHPVCLEFNCIALFALGWPWLVTGIEIPQVAASEISQQEQAFFETKIRPVLAEHCYECHAGDSKLVRGGLLLDSREAIRTGGDNGPAVVPGDVEQSLLIAAMRHETFEMPPRKKLPDAVIADFEKWITRGALDPRDQGRGDGPKRVDFAKGKTHWAFQTIQDPDPPAVQNAEWVHSPIDRFVLRQLEANQMTPALPAAKATLIRRATFDLIGLPPTEEEVNAFLADESPDAFAQVIDRLLASPHYGERWGRHWLDLVRYADTNGADENHQMPVAWRYRDWVVRQMNADLPFDQFITQQLAGDLLVPPSDEQEAGELLTATGMLIVGPKMLAEQDKAKMLIDIVDEQVDTISKTMLGLTIACARCHDHKFDPIRTEDYYALAGIFASTKSMANQEFVSKWLERPLPSAEIEQQRAEHQKQIDQAKSVLEKLTAEQKVAEKEKNKEQTTAFEKKVKEQTAAVKKLEEAMPPLTMVMAADRGTPHDLPVHIRGNHLTLAKETTPRGVPEILSRVAPAPTIPDDESGRQQLADWLTSSQQPLTARVMVNRVWMWHFGEGLVRSPSNFGFMGEKPTHPELLDWLAHDFMRSGWSLKQLHRTIMLSATYQMQSESSNLEDAERDPENRLLGRQNRKRLEAEPIRDSILAVGGELDRTVGGKAPNTDAKRRAIYLPINRSALFEMFSTFDYVETANHIEQRPTTVVPHQALFLLNSPLVHAQSQRLAQEVAAAQKQPELRVAWLFQRLFARQPTPAETERSLQFVAAAQQLAQRDQAADSDSLAGWAALARTLIASNEFIYID</sequence>
<keyword evidence="1" id="KW-0175">Coiled coil</keyword>
<protein>
    <recommendedName>
        <fullName evidence="7">Cytochrome c domain-containing protein</fullName>
    </recommendedName>
</protein>
<accession>A0A2S8GA45</accession>
<evidence type="ECO:0000259" key="3">
    <source>
        <dbReference type="Pfam" id="PF07587"/>
    </source>
</evidence>
<dbReference type="InterPro" id="IPR011429">
    <property type="entry name" value="Cyt_c_Planctomycete-type"/>
</dbReference>
<evidence type="ECO:0000256" key="1">
    <source>
        <dbReference type="SAM" id="Coils"/>
    </source>
</evidence>
<dbReference type="AlphaFoldDB" id="A0A2S8GA45"/>
<dbReference type="RefSeq" id="WP_105351912.1">
    <property type="nucleotide sequence ID" value="NZ_PUIB01000006.1"/>
</dbReference>
<dbReference type="Pfam" id="PF07583">
    <property type="entry name" value="PSCyt2"/>
    <property type="match status" value="1"/>
</dbReference>
<dbReference type="Pfam" id="PF07587">
    <property type="entry name" value="PSD1"/>
    <property type="match status" value="1"/>
</dbReference>
<evidence type="ECO:0000259" key="2">
    <source>
        <dbReference type="Pfam" id="PF07583"/>
    </source>
</evidence>
<dbReference type="Proteomes" id="UP000239388">
    <property type="component" value="Unassembled WGS sequence"/>
</dbReference>
<reference evidence="5 6" key="1">
    <citation type="submission" date="2018-02" db="EMBL/GenBank/DDBJ databases">
        <title>Comparative genomes isolates from brazilian mangrove.</title>
        <authorList>
            <person name="Araujo J.E."/>
            <person name="Taketani R.G."/>
            <person name="Silva M.C.P."/>
            <person name="Loureco M.V."/>
            <person name="Andreote F.D."/>
        </authorList>
    </citation>
    <scope>NUCLEOTIDE SEQUENCE [LARGE SCALE GENOMIC DNA]</scope>
    <source>
        <strain evidence="5 6">NAP PRIS-MGV</strain>
    </source>
</reference>
<evidence type="ECO:0000313" key="6">
    <source>
        <dbReference type="Proteomes" id="UP000239388"/>
    </source>
</evidence>
<dbReference type="OrthoDB" id="127107at2"/>
<evidence type="ECO:0008006" key="7">
    <source>
        <dbReference type="Google" id="ProtNLM"/>
    </source>
</evidence>
<comment type="caution">
    <text evidence="5">The sequence shown here is derived from an EMBL/GenBank/DDBJ whole genome shotgun (WGS) entry which is preliminary data.</text>
</comment>
<dbReference type="PANTHER" id="PTHR35889:SF3">
    <property type="entry name" value="F-BOX DOMAIN-CONTAINING PROTEIN"/>
    <property type="match status" value="1"/>
</dbReference>
<name>A0A2S8GA45_9BACT</name>
<dbReference type="InterPro" id="IPR011444">
    <property type="entry name" value="DUF1549"/>
</dbReference>
<feature type="domain" description="Cytochrome C Planctomycete-type" evidence="4">
    <location>
        <begin position="56"/>
        <end position="113"/>
    </location>
</feature>
<evidence type="ECO:0000259" key="4">
    <source>
        <dbReference type="Pfam" id="PF07635"/>
    </source>
</evidence>
<feature type="coiled-coil region" evidence="1">
    <location>
        <begin position="407"/>
        <end position="467"/>
    </location>
</feature>
<gene>
    <name evidence="5" type="ORF">C5Y98_04300</name>
</gene>
<proteinExistence type="predicted"/>